<dbReference type="SMART" id="SM00342">
    <property type="entry name" value="HTH_ARAC"/>
    <property type="match status" value="1"/>
</dbReference>
<protein>
    <submittedName>
        <fullName evidence="6">AraC family transcriptional regulator</fullName>
    </submittedName>
</protein>
<keyword evidence="7" id="KW-1185">Reference proteome</keyword>
<keyword evidence="4" id="KW-1133">Transmembrane helix</keyword>
<dbReference type="RefSeq" id="WP_188173333.1">
    <property type="nucleotide sequence ID" value="NZ_JACVVD010000002.1"/>
</dbReference>
<evidence type="ECO:0000256" key="3">
    <source>
        <dbReference type="ARBA" id="ARBA00023163"/>
    </source>
</evidence>
<dbReference type="Gene3D" id="1.10.10.60">
    <property type="entry name" value="Homeodomain-like"/>
    <property type="match status" value="2"/>
</dbReference>
<feature type="transmembrane region" description="Helical" evidence="4">
    <location>
        <begin position="290"/>
        <end position="311"/>
    </location>
</feature>
<gene>
    <name evidence="6" type="ORF">ICC18_05260</name>
</gene>
<proteinExistence type="predicted"/>
<feature type="transmembrane region" description="Helical" evidence="4">
    <location>
        <begin position="7"/>
        <end position="31"/>
    </location>
</feature>
<dbReference type="InterPro" id="IPR009057">
    <property type="entry name" value="Homeodomain-like_sf"/>
</dbReference>
<evidence type="ECO:0000313" key="7">
    <source>
        <dbReference type="Proteomes" id="UP000650466"/>
    </source>
</evidence>
<dbReference type="InterPro" id="IPR018060">
    <property type="entry name" value="HTH_AraC"/>
</dbReference>
<dbReference type="Pfam" id="PF12833">
    <property type="entry name" value="HTH_18"/>
    <property type="match status" value="1"/>
</dbReference>
<evidence type="ECO:0000313" key="6">
    <source>
        <dbReference type="EMBL" id="MBD0379515.1"/>
    </source>
</evidence>
<dbReference type="AlphaFoldDB" id="A0A926KKV2"/>
<dbReference type="InterPro" id="IPR018062">
    <property type="entry name" value="HTH_AraC-typ_CS"/>
</dbReference>
<reference evidence="6" key="1">
    <citation type="submission" date="2020-09" db="EMBL/GenBank/DDBJ databases">
        <title>Draft Genome Sequence of Paenibacillus sp. WST5.</title>
        <authorList>
            <person name="Bao Z."/>
        </authorList>
    </citation>
    <scope>NUCLEOTIDE SEQUENCE</scope>
    <source>
        <strain evidence="6">WST5</strain>
    </source>
</reference>
<evidence type="ECO:0000256" key="4">
    <source>
        <dbReference type="SAM" id="Phobius"/>
    </source>
</evidence>
<dbReference type="GO" id="GO:0043565">
    <property type="term" value="F:sequence-specific DNA binding"/>
    <property type="evidence" value="ECO:0007669"/>
    <property type="project" value="InterPro"/>
</dbReference>
<evidence type="ECO:0000256" key="2">
    <source>
        <dbReference type="ARBA" id="ARBA00023125"/>
    </source>
</evidence>
<dbReference type="Proteomes" id="UP000650466">
    <property type="component" value="Unassembled WGS sequence"/>
</dbReference>
<keyword evidence="1" id="KW-0805">Transcription regulation</keyword>
<keyword evidence="4" id="KW-0812">Transmembrane</keyword>
<evidence type="ECO:0000256" key="1">
    <source>
        <dbReference type="ARBA" id="ARBA00023015"/>
    </source>
</evidence>
<dbReference type="PRINTS" id="PR00032">
    <property type="entry name" value="HTHARAC"/>
</dbReference>
<feature type="domain" description="HTH araC/xylS-type" evidence="5">
    <location>
        <begin position="660"/>
        <end position="758"/>
    </location>
</feature>
<comment type="caution">
    <text evidence="6">The sequence shown here is derived from an EMBL/GenBank/DDBJ whole genome shotgun (WGS) entry which is preliminary data.</text>
</comment>
<evidence type="ECO:0000259" key="5">
    <source>
        <dbReference type="PROSITE" id="PS01124"/>
    </source>
</evidence>
<accession>A0A926KKV2</accession>
<sequence>MHKYLLRLLGFTLILGALPTFLVGIASYYIATQDIEEKVNEGNMQLLQQTQMRVEQTLRSLEMSSLQFVNSSLVKGVMNESLTGEDFVQVRELTTELTNLQSKAVVNQAYLINLDKDWAVSLTGLKQVGSMDAKDQFLAYAKKPESIFWNTNSTEDAAIDLVSEPTETISLIYKIPLVPKTTAPKGILVVQISTSEIRGGLTTNNKLGDNYVLDKTGAAFLSSAQDKETYSEINRMIMERVSNPSQKQGFFKAKIGDSKLGVTYRSSGYNGWTFVSVVSIAEITKGSKKIGLFTAGVCALILLLVLIFAFYGSRRMYSPIRSLLEFTRKMGASQERVGTDEWTYLQDSLQSLFVSRSRLEKQMQGQATHLKEFFILKLFTGQISESDFLYRSRMYGFPMEWKRLGVLTLQIDNLQETRYQEQDRDLLLFAINNIVGELLPLQVRFSPILLNESQVTLLAVDLEQPQELKAYFYHTAERIKSSIEQYLQLQVSIGISRPFDKLSYTVTAYGESLAALKSRISLGPDIIVHYEDIEQNGNSETAVYAHLKVVEDQLIQALKDMQMTKAVDIFHQYLSSVLHKDGYLHEHHILFMQLMSRILLIVQDQGVSVTKVLDGENAIERFLKLQTREEISIWFQSRLFAPIVRILTEKADTQFLNIADRLVRMIHDQYDQDLTLESCATALNFHPVYLSRVFKKEMGVPFSDYLSEYRMNMAKEMLETTNLKISEIGEKLQYKNISAFIRTFRKTFGMTPGNYRELLENK</sequence>
<dbReference type="PROSITE" id="PS01124">
    <property type="entry name" value="HTH_ARAC_FAMILY_2"/>
    <property type="match status" value="1"/>
</dbReference>
<dbReference type="EMBL" id="JACVVD010000002">
    <property type="protein sequence ID" value="MBD0379515.1"/>
    <property type="molecule type" value="Genomic_DNA"/>
</dbReference>
<organism evidence="6 7">
    <name type="scientific">Paenibacillus sedimenti</name>
    <dbReference type="NCBI Taxonomy" id="2770274"/>
    <lineage>
        <taxon>Bacteria</taxon>
        <taxon>Bacillati</taxon>
        <taxon>Bacillota</taxon>
        <taxon>Bacilli</taxon>
        <taxon>Bacillales</taxon>
        <taxon>Paenibacillaceae</taxon>
        <taxon>Paenibacillus</taxon>
    </lineage>
</organism>
<name>A0A926KKV2_9BACL</name>
<dbReference type="PANTHER" id="PTHR43280">
    <property type="entry name" value="ARAC-FAMILY TRANSCRIPTIONAL REGULATOR"/>
    <property type="match status" value="1"/>
</dbReference>
<dbReference type="PANTHER" id="PTHR43280:SF10">
    <property type="entry name" value="REGULATORY PROTEIN POCR"/>
    <property type="match status" value="1"/>
</dbReference>
<keyword evidence="4" id="KW-0472">Membrane</keyword>
<keyword evidence="3" id="KW-0804">Transcription</keyword>
<dbReference type="PROSITE" id="PS00041">
    <property type="entry name" value="HTH_ARAC_FAMILY_1"/>
    <property type="match status" value="1"/>
</dbReference>
<dbReference type="GO" id="GO:0003700">
    <property type="term" value="F:DNA-binding transcription factor activity"/>
    <property type="evidence" value="ECO:0007669"/>
    <property type="project" value="InterPro"/>
</dbReference>
<dbReference type="SUPFAM" id="SSF46689">
    <property type="entry name" value="Homeodomain-like"/>
    <property type="match status" value="2"/>
</dbReference>
<keyword evidence="2" id="KW-0238">DNA-binding</keyword>
<dbReference type="InterPro" id="IPR020449">
    <property type="entry name" value="Tscrpt_reg_AraC-type_HTH"/>
</dbReference>